<dbReference type="VEuPathDB" id="FungiDB:ASPZODRAFT_131124"/>
<dbReference type="RefSeq" id="XP_022582099.1">
    <property type="nucleotide sequence ID" value="XM_022722672.1"/>
</dbReference>
<evidence type="ECO:0000313" key="2">
    <source>
        <dbReference type="EMBL" id="OJJ47589.1"/>
    </source>
</evidence>
<protein>
    <submittedName>
        <fullName evidence="2">Uncharacterized protein</fullName>
    </submittedName>
</protein>
<name>A0A1L9SK27_9EURO</name>
<evidence type="ECO:0000313" key="3">
    <source>
        <dbReference type="Proteomes" id="UP000184188"/>
    </source>
</evidence>
<reference evidence="3" key="1">
    <citation type="journal article" date="2017" name="Genome Biol.">
        <title>Comparative genomics reveals high biological diversity and specific adaptations in the industrially and medically important fungal genus Aspergillus.</title>
        <authorList>
            <person name="de Vries R.P."/>
            <person name="Riley R."/>
            <person name="Wiebenga A."/>
            <person name="Aguilar-Osorio G."/>
            <person name="Amillis S."/>
            <person name="Uchima C.A."/>
            <person name="Anderluh G."/>
            <person name="Asadollahi M."/>
            <person name="Askin M."/>
            <person name="Barry K."/>
            <person name="Battaglia E."/>
            <person name="Bayram O."/>
            <person name="Benocci T."/>
            <person name="Braus-Stromeyer S.A."/>
            <person name="Caldana C."/>
            <person name="Canovas D."/>
            <person name="Cerqueira G.C."/>
            <person name="Chen F."/>
            <person name="Chen W."/>
            <person name="Choi C."/>
            <person name="Clum A."/>
            <person name="Dos Santos R.A."/>
            <person name="Damasio A.R."/>
            <person name="Diallinas G."/>
            <person name="Emri T."/>
            <person name="Fekete E."/>
            <person name="Flipphi M."/>
            <person name="Freyberg S."/>
            <person name="Gallo A."/>
            <person name="Gournas C."/>
            <person name="Habgood R."/>
            <person name="Hainaut M."/>
            <person name="Harispe M.L."/>
            <person name="Henrissat B."/>
            <person name="Hilden K.S."/>
            <person name="Hope R."/>
            <person name="Hossain A."/>
            <person name="Karabika E."/>
            <person name="Karaffa L."/>
            <person name="Karanyi Z."/>
            <person name="Krasevec N."/>
            <person name="Kuo A."/>
            <person name="Kusch H."/>
            <person name="LaButti K."/>
            <person name="Lagendijk E.L."/>
            <person name="Lapidus A."/>
            <person name="Levasseur A."/>
            <person name="Lindquist E."/>
            <person name="Lipzen A."/>
            <person name="Logrieco A.F."/>
            <person name="MacCabe A."/>
            <person name="Maekelae M.R."/>
            <person name="Malavazi I."/>
            <person name="Melin P."/>
            <person name="Meyer V."/>
            <person name="Mielnichuk N."/>
            <person name="Miskei M."/>
            <person name="Molnar A.P."/>
            <person name="Mule G."/>
            <person name="Ngan C.Y."/>
            <person name="Orejas M."/>
            <person name="Orosz E."/>
            <person name="Ouedraogo J.P."/>
            <person name="Overkamp K.M."/>
            <person name="Park H.-S."/>
            <person name="Perrone G."/>
            <person name="Piumi F."/>
            <person name="Punt P.J."/>
            <person name="Ram A.F."/>
            <person name="Ramon A."/>
            <person name="Rauscher S."/>
            <person name="Record E."/>
            <person name="Riano-Pachon D.M."/>
            <person name="Robert V."/>
            <person name="Roehrig J."/>
            <person name="Ruller R."/>
            <person name="Salamov A."/>
            <person name="Salih N.S."/>
            <person name="Samson R.A."/>
            <person name="Sandor E."/>
            <person name="Sanguinetti M."/>
            <person name="Schuetze T."/>
            <person name="Sepcic K."/>
            <person name="Shelest E."/>
            <person name="Sherlock G."/>
            <person name="Sophianopoulou V."/>
            <person name="Squina F.M."/>
            <person name="Sun H."/>
            <person name="Susca A."/>
            <person name="Todd R.B."/>
            <person name="Tsang A."/>
            <person name="Unkles S.E."/>
            <person name="van de Wiele N."/>
            <person name="van Rossen-Uffink D."/>
            <person name="Oliveira J.V."/>
            <person name="Vesth T.C."/>
            <person name="Visser J."/>
            <person name="Yu J.-H."/>
            <person name="Zhou M."/>
            <person name="Andersen M.R."/>
            <person name="Archer D.B."/>
            <person name="Baker S.E."/>
            <person name="Benoit I."/>
            <person name="Brakhage A.A."/>
            <person name="Braus G.H."/>
            <person name="Fischer R."/>
            <person name="Frisvad J.C."/>
            <person name="Goldman G.H."/>
            <person name="Houbraken J."/>
            <person name="Oakley B."/>
            <person name="Pocsi I."/>
            <person name="Scazzocchio C."/>
            <person name="Seiboth B."/>
            <person name="vanKuyk P.A."/>
            <person name="Wortman J."/>
            <person name="Dyer P.S."/>
            <person name="Grigoriev I.V."/>
        </authorList>
    </citation>
    <scope>NUCLEOTIDE SEQUENCE [LARGE SCALE GENOMIC DNA]</scope>
    <source>
        <strain evidence="3">CBS 506.65</strain>
    </source>
</reference>
<gene>
    <name evidence="2" type="ORF">ASPZODRAFT_131124</name>
</gene>
<sequence length="110" mass="11929">MRLKLSAVGASGGLWAGSAAAGPDKEDKQAAAAGSSWSLQPPVIHADRRRKQSVQQMKPLNNIFSGLFTLHSPSRQTLPTWYYGVELMAFFPPADKPPTSWRAGKLLLIP</sequence>
<keyword evidence="3" id="KW-1185">Reference proteome</keyword>
<evidence type="ECO:0000256" key="1">
    <source>
        <dbReference type="SAM" id="MobiDB-lite"/>
    </source>
</evidence>
<organism evidence="2 3">
    <name type="scientific">Penicilliopsis zonata CBS 506.65</name>
    <dbReference type="NCBI Taxonomy" id="1073090"/>
    <lineage>
        <taxon>Eukaryota</taxon>
        <taxon>Fungi</taxon>
        <taxon>Dikarya</taxon>
        <taxon>Ascomycota</taxon>
        <taxon>Pezizomycotina</taxon>
        <taxon>Eurotiomycetes</taxon>
        <taxon>Eurotiomycetidae</taxon>
        <taxon>Eurotiales</taxon>
        <taxon>Aspergillaceae</taxon>
        <taxon>Penicilliopsis</taxon>
    </lineage>
</organism>
<proteinExistence type="predicted"/>
<feature type="region of interest" description="Disordered" evidence="1">
    <location>
        <begin position="13"/>
        <end position="44"/>
    </location>
</feature>
<accession>A0A1L9SK27</accession>
<dbReference type="Proteomes" id="UP000184188">
    <property type="component" value="Unassembled WGS sequence"/>
</dbReference>
<dbReference type="GeneID" id="34609137"/>
<dbReference type="AlphaFoldDB" id="A0A1L9SK27"/>
<dbReference type="EMBL" id="KV878340">
    <property type="protein sequence ID" value="OJJ47589.1"/>
    <property type="molecule type" value="Genomic_DNA"/>
</dbReference>